<evidence type="ECO:0008006" key="4">
    <source>
        <dbReference type="Google" id="ProtNLM"/>
    </source>
</evidence>
<dbReference type="Proteomes" id="UP000561438">
    <property type="component" value="Unassembled WGS sequence"/>
</dbReference>
<proteinExistence type="predicted"/>
<dbReference type="RefSeq" id="WP_176267903.1">
    <property type="nucleotide sequence ID" value="NZ_JABWGV010000004.1"/>
</dbReference>
<keyword evidence="1" id="KW-0732">Signal</keyword>
<protein>
    <recommendedName>
        <fullName evidence="4">Lipoprotein</fullName>
    </recommendedName>
</protein>
<reference evidence="2 3" key="1">
    <citation type="submission" date="2020-06" db="EMBL/GenBank/DDBJ databases">
        <title>Altererythrobacter sp. HHU K3-1.</title>
        <authorList>
            <person name="Zhang D."/>
            <person name="Xue H."/>
        </authorList>
    </citation>
    <scope>NUCLEOTIDE SEQUENCE [LARGE SCALE GENOMIC DNA]</scope>
    <source>
        <strain evidence="2 3">HHU K3-1</strain>
    </source>
</reference>
<evidence type="ECO:0000256" key="1">
    <source>
        <dbReference type="SAM" id="SignalP"/>
    </source>
</evidence>
<sequence length="169" mass="17545">MKRIYRFPHFAAATCLALLASACASTSGDYPSLAIRDAERASGSMDPAPADEAPAPAPPLPADFVQRLAQIGEQARAAHQAFMAEVPAARQRVRAGGSASIATNAGAAAEVALASLESARSTTAVSLVDLDKLLVERAIALEPVEAVAELRQEVEALVAEEDAILAELR</sequence>
<dbReference type="EMBL" id="JABWGV010000004">
    <property type="protein sequence ID" value="NVD45589.1"/>
    <property type="molecule type" value="Genomic_DNA"/>
</dbReference>
<evidence type="ECO:0000313" key="2">
    <source>
        <dbReference type="EMBL" id="NVD45589.1"/>
    </source>
</evidence>
<dbReference type="AlphaFoldDB" id="A0A850HEE4"/>
<feature type="signal peptide" evidence="1">
    <location>
        <begin position="1"/>
        <end position="24"/>
    </location>
</feature>
<dbReference type="PROSITE" id="PS51257">
    <property type="entry name" value="PROKAR_LIPOPROTEIN"/>
    <property type="match status" value="1"/>
</dbReference>
<name>A0A850HEE4_9SPHN</name>
<comment type="caution">
    <text evidence="2">The sequence shown here is derived from an EMBL/GenBank/DDBJ whole genome shotgun (WGS) entry which is preliminary data.</text>
</comment>
<organism evidence="2 3">
    <name type="scientific">Qipengyuania atrilutea</name>
    <dbReference type="NCBI Taxonomy" id="2744473"/>
    <lineage>
        <taxon>Bacteria</taxon>
        <taxon>Pseudomonadati</taxon>
        <taxon>Pseudomonadota</taxon>
        <taxon>Alphaproteobacteria</taxon>
        <taxon>Sphingomonadales</taxon>
        <taxon>Erythrobacteraceae</taxon>
        <taxon>Qipengyuania</taxon>
    </lineage>
</organism>
<accession>A0A850HEE4</accession>
<evidence type="ECO:0000313" key="3">
    <source>
        <dbReference type="Proteomes" id="UP000561438"/>
    </source>
</evidence>
<keyword evidence="3" id="KW-1185">Reference proteome</keyword>
<gene>
    <name evidence="2" type="ORF">HUV48_11280</name>
</gene>
<feature type="chain" id="PRO_5032299547" description="Lipoprotein" evidence="1">
    <location>
        <begin position="25"/>
        <end position="169"/>
    </location>
</feature>